<reference evidence="3" key="1">
    <citation type="submission" date="2022-06" db="EMBL/GenBank/DDBJ databases">
        <title>Uncovering the hologenomic basis of an extraordinary plant invasion.</title>
        <authorList>
            <person name="Bieker V.C."/>
            <person name="Martin M.D."/>
            <person name="Gilbert T."/>
            <person name="Hodgins K."/>
            <person name="Battlay P."/>
            <person name="Petersen B."/>
            <person name="Wilson J."/>
        </authorList>
    </citation>
    <scope>NUCLEOTIDE SEQUENCE</scope>
    <source>
        <strain evidence="3">AA19_3_7</strain>
        <tissue evidence="3">Leaf</tissue>
    </source>
</reference>
<accession>A0AAD5CBR5</accession>
<dbReference type="EMBL" id="JAMZMK010008801">
    <property type="protein sequence ID" value="KAI7738524.1"/>
    <property type="molecule type" value="Genomic_DNA"/>
</dbReference>
<comment type="caution">
    <text evidence="3">The sequence shown here is derived from an EMBL/GenBank/DDBJ whole genome shotgun (WGS) entry which is preliminary data.</text>
</comment>
<dbReference type="CDD" id="cd03784">
    <property type="entry name" value="GT1_Gtf-like"/>
    <property type="match status" value="1"/>
</dbReference>
<keyword evidence="4" id="KW-1185">Reference proteome</keyword>
<proteinExistence type="inferred from homology"/>
<comment type="similarity">
    <text evidence="1">Belongs to the UDP-glycosyltransferase family.</text>
</comment>
<protein>
    <recommendedName>
        <fullName evidence="5">Glycosyltransferase</fullName>
    </recommendedName>
</protein>
<dbReference type="GO" id="GO:0080044">
    <property type="term" value="F:quercetin 7-O-glucosyltransferase activity"/>
    <property type="evidence" value="ECO:0007669"/>
    <property type="project" value="TreeGrafter"/>
</dbReference>
<organism evidence="3 4">
    <name type="scientific">Ambrosia artemisiifolia</name>
    <name type="common">Common ragweed</name>
    <dbReference type="NCBI Taxonomy" id="4212"/>
    <lineage>
        <taxon>Eukaryota</taxon>
        <taxon>Viridiplantae</taxon>
        <taxon>Streptophyta</taxon>
        <taxon>Embryophyta</taxon>
        <taxon>Tracheophyta</taxon>
        <taxon>Spermatophyta</taxon>
        <taxon>Magnoliopsida</taxon>
        <taxon>eudicotyledons</taxon>
        <taxon>Gunneridae</taxon>
        <taxon>Pentapetalae</taxon>
        <taxon>asterids</taxon>
        <taxon>campanulids</taxon>
        <taxon>Asterales</taxon>
        <taxon>Asteraceae</taxon>
        <taxon>Asteroideae</taxon>
        <taxon>Heliantheae alliance</taxon>
        <taxon>Heliantheae</taxon>
        <taxon>Ambrosia</taxon>
    </lineage>
</organism>
<dbReference type="PANTHER" id="PTHR11926:SF1535">
    <property type="entry name" value="CROCETIN GLUCOSYLTRANSFERASE"/>
    <property type="match status" value="1"/>
</dbReference>
<dbReference type="GO" id="GO:0080043">
    <property type="term" value="F:quercetin 3-O-glucosyltransferase activity"/>
    <property type="evidence" value="ECO:0007669"/>
    <property type="project" value="TreeGrafter"/>
</dbReference>
<dbReference type="SUPFAM" id="SSF53756">
    <property type="entry name" value="UDP-Glycosyltransferase/glycogen phosphorylase"/>
    <property type="match status" value="1"/>
</dbReference>
<name>A0AAD5CBR5_AMBAR</name>
<gene>
    <name evidence="3" type="ORF">M8C21_031609</name>
</gene>
<dbReference type="FunFam" id="3.40.50.2000:FF:000019">
    <property type="entry name" value="Glycosyltransferase"/>
    <property type="match status" value="1"/>
</dbReference>
<dbReference type="Pfam" id="PF00201">
    <property type="entry name" value="UDPGT"/>
    <property type="match status" value="1"/>
</dbReference>
<sequence length="416" mass="46867">MTSHRKILIVAYSGKGHINPALRFANRLLETDVHVTFCTSLSVVKLIDNETIPKGLTFAPFSDGHDRGKQPNTPLQQFVSDFETKGAHAAAEIISSAADNGQPFDCLVYTTVIPLISNNNNNPKFPINLPGLPPLNIADLPSFLLATCPKELEFLVPVMHDHIKVLKLPTSIPRILVNTVDELEFESIRAVKELEFLPIGPLIRSDGRHSSEYSPRMDFFEQTLDDYIQWLNMQPKSSVVYVSFGTIASFRMEQLEEIASALLEIGRPFLWVIRDSNQAERVRNIARLEEHGMIVGWCSQVEVFSHQAIGCVVMHCGWNSTVEALVAGVRTVAFPQWSDQQMHAKMIEDVWKIGVRVRTREGDGMVEGKEIARCVEMVMEDEEMKTNAEKWKEVTREALHDGGQSTINLQTFLHYL</sequence>
<dbReference type="InterPro" id="IPR002213">
    <property type="entry name" value="UDP_glucos_trans"/>
</dbReference>
<evidence type="ECO:0000256" key="1">
    <source>
        <dbReference type="ARBA" id="ARBA00009995"/>
    </source>
</evidence>
<evidence type="ECO:0000313" key="3">
    <source>
        <dbReference type="EMBL" id="KAI7738524.1"/>
    </source>
</evidence>
<evidence type="ECO:0000313" key="4">
    <source>
        <dbReference type="Proteomes" id="UP001206925"/>
    </source>
</evidence>
<evidence type="ECO:0008006" key="5">
    <source>
        <dbReference type="Google" id="ProtNLM"/>
    </source>
</evidence>
<evidence type="ECO:0000256" key="2">
    <source>
        <dbReference type="ARBA" id="ARBA00022679"/>
    </source>
</evidence>
<dbReference type="PANTHER" id="PTHR11926">
    <property type="entry name" value="GLUCOSYL/GLUCURONOSYL TRANSFERASES"/>
    <property type="match status" value="1"/>
</dbReference>
<dbReference type="Gene3D" id="3.40.50.2000">
    <property type="entry name" value="Glycogen Phosphorylase B"/>
    <property type="match status" value="3"/>
</dbReference>
<dbReference type="Proteomes" id="UP001206925">
    <property type="component" value="Unassembled WGS sequence"/>
</dbReference>
<keyword evidence="2" id="KW-0808">Transferase</keyword>
<dbReference type="AlphaFoldDB" id="A0AAD5CBR5"/>